<gene>
    <name evidence="1" type="ORF">UFOPK2992_00685</name>
</gene>
<name>A0A6J6XGS0_9ZZZZ</name>
<accession>A0A6J6XGS0</accession>
<sequence>MDAGFFDVLHDATDEYLTSVVANCVDIDLGGILEEAVDEHGPLRREPALLAEAAEAGQFGHCPSEMVTVVHDLHTATPKHIARTNENGEANRVDNLQRLLEVECSATRRLRNVEALTQRRPLLTVFGKVDRGRRRARNDAGRQLARQLQRSLSAERHDDLGCDSPTCCSLGRNHVEHIFFGERLEVETIAGVVVGTDRLGVAVDHHGLKARFAQAERSMYAAVVELDALPNAVRPRAQDDDLGLRGWSHFIFVFVGAVVIRGLRSELGGARIDGLVRGHNTSGFTSGTNVCFRFVPEIRQLRIAEPKPLCATPFGTGKRCGRAALVQHRALFDDDAHLIEEPRVDAAGVVNGFDRERAT</sequence>
<reference evidence="1" key="1">
    <citation type="submission" date="2020-05" db="EMBL/GenBank/DDBJ databases">
        <authorList>
            <person name="Chiriac C."/>
            <person name="Salcher M."/>
            <person name="Ghai R."/>
            <person name="Kavagutti S V."/>
        </authorList>
    </citation>
    <scope>NUCLEOTIDE SEQUENCE</scope>
</reference>
<evidence type="ECO:0000313" key="1">
    <source>
        <dbReference type="EMBL" id="CAB4794973.1"/>
    </source>
</evidence>
<dbReference type="EMBL" id="CAFAAI010000098">
    <property type="protein sequence ID" value="CAB4794973.1"/>
    <property type="molecule type" value="Genomic_DNA"/>
</dbReference>
<organism evidence="1">
    <name type="scientific">freshwater metagenome</name>
    <dbReference type="NCBI Taxonomy" id="449393"/>
    <lineage>
        <taxon>unclassified sequences</taxon>
        <taxon>metagenomes</taxon>
        <taxon>ecological metagenomes</taxon>
    </lineage>
</organism>
<dbReference type="AlphaFoldDB" id="A0A6J6XGS0"/>
<proteinExistence type="predicted"/>
<protein>
    <submittedName>
        <fullName evidence="1">Unannotated protein</fullName>
    </submittedName>
</protein>